<keyword evidence="6" id="KW-1185">Reference proteome</keyword>
<feature type="compositionally biased region" description="Basic and acidic residues" evidence="2">
    <location>
        <begin position="137"/>
        <end position="157"/>
    </location>
</feature>
<dbReference type="Pfam" id="PF04677">
    <property type="entry name" value="CwfJ_C_1"/>
    <property type="match status" value="1"/>
</dbReference>
<dbReference type="Proteomes" id="UP001583186">
    <property type="component" value="Unassembled WGS sequence"/>
</dbReference>
<dbReference type="PANTHER" id="PTHR12072:SF5">
    <property type="entry name" value="CWF19-LIKE PROTEIN 2"/>
    <property type="match status" value="1"/>
</dbReference>
<dbReference type="InterPro" id="IPR006768">
    <property type="entry name" value="Cwf19-like_C_dom-1"/>
</dbReference>
<dbReference type="PANTHER" id="PTHR12072">
    <property type="entry name" value="CWF19, CELL CYCLE CONTROL PROTEIN"/>
    <property type="match status" value="1"/>
</dbReference>
<feature type="compositionally biased region" description="Basic and acidic residues" evidence="2">
    <location>
        <begin position="84"/>
        <end position="96"/>
    </location>
</feature>
<evidence type="ECO:0000313" key="6">
    <source>
        <dbReference type="Proteomes" id="UP001583186"/>
    </source>
</evidence>
<dbReference type="EMBL" id="JAWCUI010000083">
    <property type="protein sequence ID" value="KAL1888900.1"/>
    <property type="molecule type" value="Genomic_DNA"/>
</dbReference>
<evidence type="ECO:0000256" key="2">
    <source>
        <dbReference type="SAM" id="MobiDB-lite"/>
    </source>
</evidence>
<accession>A0ABR3YM31</accession>
<feature type="compositionally biased region" description="Polar residues" evidence="2">
    <location>
        <begin position="45"/>
        <end position="54"/>
    </location>
</feature>
<evidence type="ECO:0000259" key="3">
    <source>
        <dbReference type="Pfam" id="PF04676"/>
    </source>
</evidence>
<feature type="compositionally biased region" description="Basic and acidic residues" evidence="2">
    <location>
        <begin position="1"/>
        <end position="23"/>
    </location>
</feature>
<dbReference type="Pfam" id="PF04676">
    <property type="entry name" value="CwfJ_C_2"/>
    <property type="match status" value="1"/>
</dbReference>
<feature type="compositionally biased region" description="Basic and acidic residues" evidence="2">
    <location>
        <begin position="103"/>
        <end position="116"/>
    </location>
</feature>
<feature type="region of interest" description="Disordered" evidence="2">
    <location>
        <begin position="260"/>
        <end position="308"/>
    </location>
</feature>
<evidence type="ECO:0000256" key="1">
    <source>
        <dbReference type="ARBA" id="ARBA00006795"/>
    </source>
</evidence>
<dbReference type="InterPro" id="IPR006767">
    <property type="entry name" value="Cwf19-like_C_dom-2"/>
</dbReference>
<feature type="domain" description="Cwf19-like C-terminal" evidence="4">
    <location>
        <begin position="466"/>
        <end position="593"/>
    </location>
</feature>
<dbReference type="SUPFAM" id="SSF54197">
    <property type="entry name" value="HIT-like"/>
    <property type="match status" value="1"/>
</dbReference>
<sequence length="711" mass="81713">MGGLAEFEKTIALEKASREDRERREKKHRHHHRHHRHHDHRRDASTTQDSQDTNQVRRRDPSSDRDSHSKRDGTVSHDKHRRITSSDDRRSSEESSHRKKRPRKEESRRPGDETRADIPPPIRDSWMTTPSGVGVDYVHRQQKDDQEPSSNEKPRHIISERELNSSALQRINGGKTIDDFRGHPQVEIKYTFGDEGSQWRMTKLKGVYAISEKSGRTVEEVAVERFGSLRDFDDAREERIELERRRLYGKDYALKEKPTGDLYNERTARSNEQPARPIHTTTGRDGDDDYDDSDGEMATKSAYKQRQPVATVDQTTLNRLRAHLMKAKLRKDPNLARLQQEYDEAATALSSRSDNDVSERAVVLDASHSRMLAGTRAEVKSVDTKRGKDRGLVEANDNMSIEDMVREERRTRGVAGGEGLRLAERISKDAKFDDDLEYLDENAEKLAKHTHKSESNLKNIAVHEFTKMNKILESCPLCHHEDRNPPQDLPLAPIVSLATRSFLTLSTDPELTGAEGGAVIVPIDHHTNLLECNEDEWEEIRNFMKSLTRLYHDQGRDVIFYENAAAPHRRMHAALVAVPIPYELGDTAPAFFREAMLSADEEWSQHKKIIDTGKRAREGMGKSAFRKSIAKEMPYFHAWFSLDGGLGHVVEDGTRWPKGDLFAREIIGGMLDVDSSLIKRQGRWTRNDPRLGDFKKRWRKFDWTRILQDTA</sequence>
<name>A0ABR3YM31_9PEZI</name>
<reference evidence="5 6" key="1">
    <citation type="journal article" date="2024" name="IMA Fungus">
        <title>IMA Genome - F19 : A genome assembly and annotation guide to empower mycologists, including annotated draft genome sequences of Ceratocystis pirilliformis, Diaporthe australafricana, Fusarium ophioides, Paecilomyces lecythidis, and Sporothrix stenoceras.</title>
        <authorList>
            <person name="Aylward J."/>
            <person name="Wilson A.M."/>
            <person name="Visagie C.M."/>
            <person name="Spraker J."/>
            <person name="Barnes I."/>
            <person name="Buitendag C."/>
            <person name="Ceriani C."/>
            <person name="Del Mar Angel L."/>
            <person name="du Plessis D."/>
            <person name="Fuchs T."/>
            <person name="Gasser K."/>
            <person name="Kramer D."/>
            <person name="Li W."/>
            <person name="Munsamy K."/>
            <person name="Piso A."/>
            <person name="Price J.L."/>
            <person name="Sonnekus B."/>
            <person name="Thomas C."/>
            <person name="van der Nest A."/>
            <person name="van Dijk A."/>
            <person name="van Heerden A."/>
            <person name="van Vuuren N."/>
            <person name="Yilmaz N."/>
            <person name="Duong T.A."/>
            <person name="van der Merwe N.A."/>
            <person name="Wingfield M.J."/>
            <person name="Wingfield B.D."/>
        </authorList>
    </citation>
    <scope>NUCLEOTIDE SEQUENCE [LARGE SCALE GENOMIC DNA]</scope>
    <source>
        <strain evidence="5 6">CMW 5346</strain>
    </source>
</reference>
<proteinExistence type="inferred from homology"/>
<comment type="similarity">
    <text evidence="1">Belongs to the CWF19 family.</text>
</comment>
<feature type="compositionally biased region" description="Basic residues" evidence="2">
    <location>
        <begin position="24"/>
        <end position="40"/>
    </location>
</feature>
<feature type="compositionally biased region" description="Basic and acidic residues" evidence="2">
    <location>
        <begin position="260"/>
        <end position="269"/>
    </location>
</feature>
<evidence type="ECO:0000259" key="4">
    <source>
        <dbReference type="Pfam" id="PF04677"/>
    </source>
</evidence>
<comment type="caution">
    <text evidence="5">The sequence shown here is derived from an EMBL/GenBank/DDBJ whole genome shotgun (WGS) entry which is preliminary data.</text>
</comment>
<feature type="compositionally biased region" description="Basic and acidic residues" evidence="2">
    <location>
        <begin position="55"/>
        <end position="77"/>
    </location>
</feature>
<feature type="compositionally biased region" description="Acidic residues" evidence="2">
    <location>
        <begin position="286"/>
        <end position="295"/>
    </location>
</feature>
<feature type="domain" description="Cwf19-like protein C-terminal" evidence="3">
    <location>
        <begin position="602"/>
        <end position="704"/>
    </location>
</feature>
<feature type="region of interest" description="Disordered" evidence="2">
    <location>
        <begin position="1"/>
        <end position="157"/>
    </location>
</feature>
<organism evidence="5 6">
    <name type="scientific">Sporothrix stenoceras</name>
    <dbReference type="NCBI Taxonomy" id="5173"/>
    <lineage>
        <taxon>Eukaryota</taxon>
        <taxon>Fungi</taxon>
        <taxon>Dikarya</taxon>
        <taxon>Ascomycota</taxon>
        <taxon>Pezizomycotina</taxon>
        <taxon>Sordariomycetes</taxon>
        <taxon>Sordariomycetidae</taxon>
        <taxon>Ophiostomatales</taxon>
        <taxon>Ophiostomataceae</taxon>
        <taxon>Sporothrix</taxon>
    </lineage>
</organism>
<dbReference type="InterPro" id="IPR036265">
    <property type="entry name" value="HIT-like_sf"/>
</dbReference>
<protein>
    <submittedName>
        <fullName evidence="5">Pre-mRNA-splicing factor cwf19</fullName>
    </submittedName>
</protein>
<dbReference type="InterPro" id="IPR040194">
    <property type="entry name" value="Cwf19-like"/>
</dbReference>
<evidence type="ECO:0000313" key="5">
    <source>
        <dbReference type="EMBL" id="KAL1888900.1"/>
    </source>
</evidence>
<gene>
    <name evidence="5" type="primary">cwf19</name>
    <name evidence="5" type="ORF">Sste5346_009284</name>
</gene>